<feature type="region of interest" description="Disordered" evidence="1">
    <location>
        <begin position="25"/>
        <end position="65"/>
    </location>
</feature>
<dbReference type="Gene3D" id="2.160.20.10">
    <property type="entry name" value="Single-stranded right-handed beta-helix, Pectin lyase-like"/>
    <property type="match status" value="1"/>
</dbReference>
<evidence type="ECO:0008006" key="4">
    <source>
        <dbReference type="Google" id="ProtNLM"/>
    </source>
</evidence>
<dbReference type="InterPro" id="IPR012334">
    <property type="entry name" value="Pectin_lyas_fold"/>
</dbReference>
<organism evidence="2 3">
    <name type="scientific">Haloarcula onubensis</name>
    <dbReference type="NCBI Taxonomy" id="2950539"/>
    <lineage>
        <taxon>Archaea</taxon>
        <taxon>Methanobacteriati</taxon>
        <taxon>Methanobacteriota</taxon>
        <taxon>Stenosarchaea group</taxon>
        <taxon>Halobacteria</taxon>
        <taxon>Halobacteriales</taxon>
        <taxon>Haloarculaceae</taxon>
        <taxon>Haloarcula</taxon>
    </lineage>
</organism>
<accession>A0ABU2FMS6</accession>
<dbReference type="EMBL" id="JAMQOS010000001">
    <property type="protein sequence ID" value="MDS0281597.1"/>
    <property type="molecule type" value="Genomic_DNA"/>
</dbReference>
<dbReference type="RefSeq" id="WP_310899431.1">
    <property type="nucleotide sequence ID" value="NZ_JAMQOS010000001.1"/>
</dbReference>
<feature type="compositionally biased region" description="Polar residues" evidence="1">
    <location>
        <begin position="39"/>
        <end position="51"/>
    </location>
</feature>
<sequence>MVTRRQLIATASGIGSVGFLGYLLSRDDGTSDPPLPPETNGTPRPTQTPAGTESGPDDGGDDDFANREDVVDVREHGAVGDGQTDDSGAITAAIRAAEPGETVYIPETEDSYLLSYDGTGEETAIKLGTESDLRGITVAGETAAAGAQTLRVEPGSYDTSAPNWILKLNAAQRLENLTFRNLTIDGSRPSRDRAAALGGEDAMTGVLLRRGSAGGGHSLTFENCIVQNCSASAMRFEESGVTCRNVTARRAGRHGFNPVAGDTAVDPGFVGESIRSVDNGGTGIDHRRGTARLENVYTENNRSGNKWKHHVRRLEVRNHHSVRDHNRGWRSNHTGTDDTPEVQQIVFRNILVEQPQISGIRVSGDDTAIACDFHNIEVRQTDVQNARAGVVFSRDVHTQEATEGRIVVVGTDNGGGIFVGSDAVLNIGTFDHYQNEEGPFIAESGELNFENIENVDPGRNVFGTPGAAAVGAFSGASN</sequence>
<gene>
    <name evidence="2" type="ORF">NDI86_05630</name>
</gene>
<comment type="caution">
    <text evidence="2">The sequence shown here is derived from an EMBL/GenBank/DDBJ whole genome shotgun (WGS) entry which is preliminary data.</text>
</comment>
<dbReference type="SUPFAM" id="SSF51126">
    <property type="entry name" value="Pectin lyase-like"/>
    <property type="match status" value="1"/>
</dbReference>
<dbReference type="Proteomes" id="UP001268864">
    <property type="component" value="Unassembled WGS sequence"/>
</dbReference>
<proteinExistence type="predicted"/>
<protein>
    <recommendedName>
        <fullName evidence="4">Pectate lyase superfamily protein domain-containing protein</fullName>
    </recommendedName>
</protein>
<keyword evidence="3" id="KW-1185">Reference proteome</keyword>
<evidence type="ECO:0000256" key="1">
    <source>
        <dbReference type="SAM" id="MobiDB-lite"/>
    </source>
</evidence>
<name>A0ABU2FMS6_9EURY</name>
<evidence type="ECO:0000313" key="3">
    <source>
        <dbReference type="Proteomes" id="UP001268864"/>
    </source>
</evidence>
<reference evidence="2 3" key="1">
    <citation type="submission" date="2022-06" db="EMBL/GenBank/DDBJ databases">
        <title>Halomicroarcula sp. a new haloarchaeum isolate from saline soil.</title>
        <authorList>
            <person name="Strakova D."/>
            <person name="Galisteo C."/>
            <person name="Sanchez-Porro C."/>
            <person name="Ventosa A."/>
        </authorList>
    </citation>
    <scope>NUCLEOTIDE SEQUENCE [LARGE SCALE GENOMIC DNA]</scope>
    <source>
        <strain evidence="2 3">S3CR25-11</strain>
    </source>
</reference>
<evidence type="ECO:0000313" key="2">
    <source>
        <dbReference type="EMBL" id="MDS0281597.1"/>
    </source>
</evidence>
<dbReference type="InterPro" id="IPR011050">
    <property type="entry name" value="Pectin_lyase_fold/virulence"/>
</dbReference>